<feature type="domain" description="Glycosyl transferase family 3" evidence="9">
    <location>
        <begin position="70"/>
        <end position="317"/>
    </location>
</feature>
<evidence type="ECO:0000256" key="1">
    <source>
        <dbReference type="ARBA" id="ARBA00004907"/>
    </source>
</evidence>
<comment type="cofactor">
    <cofactor evidence="8">
        <name>Mg(2+)</name>
        <dbReference type="ChEBI" id="CHEBI:18420"/>
    </cofactor>
    <text evidence="8">Binds 2 magnesium ions per monomer.</text>
</comment>
<dbReference type="EC" id="2.4.2.18" evidence="2 8"/>
<keyword evidence="12" id="KW-1185">Reference proteome</keyword>
<dbReference type="InterPro" id="IPR036320">
    <property type="entry name" value="Glycosyl_Trfase_fam3_N_dom_sf"/>
</dbReference>
<evidence type="ECO:0000259" key="10">
    <source>
        <dbReference type="Pfam" id="PF02885"/>
    </source>
</evidence>
<organism evidence="11 12">
    <name type="scientific">Thermocladium modestius</name>
    <dbReference type="NCBI Taxonomy" id="62609"/>
    <lineage>
        <taxon>Archaea</taxon>
        <taxon>Thermoproteota</taxon>
        <taxon>Thermoprotei</taxon>
        <taxon>Thermoproteales</taxon>
        <taxon>Thermoproteaceae</taxon>
        <taxon>Thermocladium</taxon>
    </lineage>
</organism>
<dbReference type="SUPFAM" id="SSF52418">
    <property type="entry name" value="Nucleoside phosphorylase/phosphoribosyltransferase catalytic domain"/>
    <property type="match status" value="1"/>
</dbReference>
<keyword evidence="6 8" id="KW-0822">Tryptophan biosynthesis</keyword>
<dbReference type="GO" id="GO:0000287">
    <property type="term" value="F:magnesium ion binding"/>
    <property type="evidence" value="ECO:0007669"/>
    <property type="project" value="UniProtKB-UniRule"/>
</dbReference>
<comment type="pathway">
    <text evidence="1 8">Amino-acid biosynthesis; L-tryptophan biosynthesis; L-tryptophan from chorismate: step 2/5.</text>
</comment>
<gene>
    <name evidence="8" type="primary">trpD</name>
    <name evidence="11" type="ORF">GCM10007981_00320</name>
</gene>
<feature type="binding site" evidence="8">
    <location>
        <position position="222"/>
    </location>
    <ligand>
        <name>Mg(2+)</name>
        <dbReference type="ChEBI" id="CHEBI:18420"/>
        <label>2</label>
    </ligand>
</feature>
<dbReference type="InterPro" id="IPR035902">
    <property type="entry name" value="Nuc_phospho_transferase"/>
</dbReference>
<evidence type="ECO:0000256" key="2">
    <source>
        <dbReference type="ARBA" id="ARBA00011948"/>
    </source>
</evidence>
<dbReference type="PANTHER" id="PTHR43285">
    <property type="entry name" value="ANTHRANILATE PHOSPHORIBOSYLTRANSFERASE"/>
    <property type="match status" value="1"/>
</dbReference>
<feature type="binding site" evidence="8">
    <location>
        <position position="88"/>
    </location>
    <ligand>
        <name>Mg(2+)</name>
        <dbReference type="ChEBI" id="CHEBI:18420"/>
        <label>1</label>
    </ligand>
</feature>
<dbReference type="GO" id="GO:0000162">
    <property type="term" value="P:L-tryptophan biosynthetic process"/>
    <property type="evidence" value="ECO:0007669"/>
    <property type="project" value="UniProtKB-UniRule"/>
</dbReference>
<name>A0A830GQM2_9CREN</name>
<feature type="binding site" evidence="8">
    <location>
        <position position="76"/>
    </location>
    <ligand>
        <name>anthranilate</name>
        <dbReference type="ChEBI" id="CHEBI:16567"/>
        <label>1</label>
    </ligand>
</feature>
<feature type="binding site" evidence="8">
    <location>
        <begin position="104"/>
        <end position="112"/>
    </location>
    <ligand>
        <name>5-phospho-alpha-D-ribose 1-diphosphate</name>
        <dbReference type="ChEBI" id="CHEBI:58017"/>
    </ligand>
</feature>
<dbReference type="EMBL" id="BMNL01000001">
    <property type="protein sequence ID" value="GGP18882.1"/>
    <property type="molecule type" value="Genomic_DNA"/>
</dbReference>
<dbReference type="HAMAP" id="MF_00211">
    <property type="entry name" value="TrpD"/>
    <property type="match status" value="1"/>
</dbReference>
<evidence type="ECO:0000313" key="12">
    <source>
        <dbReference type="Proteomes" id="UP000610960"/>
    </source>
</evidence>
<dbReference type="Pfam" id="PF02885">
    <property type="entry name" value="Glycos_trans_3N"/>
    <property type="match status" value="1"/>
</dbReference>
<feature type="binding site" evidence="8">
    <location>
        <position position="222"/>
    </location>
    <ligand>
        <name>Mg(2+)</name>
        <dbReference type="ChEBI" id="CHEBI:18420"/>
        <label>1</label>
    </ligand>
</feature>
<keyword evidence="8" id="KW-0479">Metal-binding</keyword>
<comment type="subunit">
    <text evidence="8">Homodimer.</text>
</comment>
<dbReference type="GO" id="GO:0004048">
    <property type="term" value="F:anthranilate phosphoribosyltransferase activity"/>
    <property type="evidence" value="ECO:0007669"/>
    <property type="project" value="UniProtKB-UniRule"/>
</dbReference>
<proteinExistence type="inferred from homology"/>
<dbReference type="InterPro" id="IPR017459">
    <property type="entry name" value="Glycosyl_Trfase_fam3_N_dom"/>
</dbReference>
<dbReference type="Pfam" id="PF00591">
    <property type="entry name" value="Glycos_transf_3"/>
    <property type="match status" value="1"/>
</dbReference>
<feature type="domain" description="Glycosyl transferase family 3 N-terminal" evidence="10">
    <location>
        <begin position="2"/>
        <end position="61"/>
    </location>
</feature>
<dbReference type="Gene3D" id="3.40.1030.10">
    <property type="entry name" value="Nucleoside phosphorylase/phosphoribosyltransferase catalytic domain"/>
    <property type="match status" value="1"/>
</dbReference>
<evidence type="ECO:0000313" key="11">
    <source>
        <dbReference type="EMBL" id="GGP18882.1"/>
    </source>
</evidence>
<keyword evidence="5 8" id="KW-0808">Transferase</keyword>
<feature type="binding site" evidence="8">
    <location>
        <position position="221"/>
    </location>
    <ligand>
        <name>Mg(2+)</name>
        <dbReference type="ChEBI" id="CHEBI:18420"/>
        <label>2</label>
    </ligand>
</feature>
<dbReference type="GO" id="GO:0005829">
    <property type="term" value="C:cytosol"/>
    <property type="evidence" value="ECO:0007669"/>
    <property type="project" value="TreeGrafter"/>
</dbReference>
<dbReference type="InterPro" id="IPR000312">
    <property type="entry name" value="Glycosyl_Trfase_fam3"/>
</dbReference>
<feature type="binding site" evidence="8">
    <location>
        <position position="162"/>
    </location>
    <ligand>
        <name>anthranilate</name>
        <dbReference type="ChEBI" id="CHEBI:16567"/>
        <label>2</label>
    </ligand>
</feature>
<comment type="catalytic activity">
    <reaction evidence="8">
        <text>N-(5-phospho-beta-D-ribosyl)anthranilate + diphosphate = 5-phospho-alpha-D-ribose 1-diphosphate + anthranilate</text>
        <dbReference type="Rhea" id="RHEA:11768"/>
        <dbReference type="ChEBI" id="CHEBI:16567"/>
        <dbReference type="ChEBI" id="CHEBI:18277"/>
        <dbReference type="ChEBI" id="CHEBI:33019"/>
        <dbReference type="ChEBI" id="CHEBI:58017"/>
        <dbReference type="EC" id="2.4.2.18"/>
    </reaction>
</comment>
<reference evidence="11" key="2">
    <citation type="submission" date="2020-09" db="EMBL/GenBank/DDBJ databases">
        <authorList>
            <person name="Sun Q."/>
            <person name="Ohkuma M."/>
        </authorList>
    </citation>
    <scope>NUCLEOTIDE SEQUENCE</scope>
    <source>
        <strain evidence="11">JCM 10088</strain>
    </source>
</reference>
<dbReference type="RefSeq" id="WP_188595464.1">
    <property type="nucleotide sequence ID" value="NZ_BMNL01000001.1"/>
</dbReference>
<dbReference type="AlphaFoldDB" id="A0A830GQM2"/>
<evidence type="ECO:0000259" key="9">
    <source>
        <dbReference type="Pfam" id="PF00591"/>
    </source>
</evidence>
<evidence type="ECO:0000256" key="4">
    <source>
        <dbReference type="ARBA" id="ARBA00022676"/>
    </source>
</evidence>
<accession>A0A830GQM2</accession>
<feature type="binding site" evidence="8">
    <location>
        <position position="116"/>
    </location>
    <ligand>
        <name>5-phospho-alpha-D-ribose 1-diphosphate</name>
        <dbReference type="ChEBI" id="CHEBI:58017"/>
    </ligand>
</feature>
<feature type="binding site" evidence="8">
    <location>
        <position position="84"/>
    </location>
    <ligand>
        <name>5-phospho-alpha-D-ribose 1-diphosphate</name>
        <dbReference type="ChEBI" id="CHEBI:58017"/>
    </ligand>
</feature>
<dbReference type="InterPro" id="IPR005940">
    <property type="entry name" value="Anthranilate_Pribosyl_Tfrase"/>
</dbReference>
<dbReference type="UniPathway" id="UPA00035">
    <property type="reaction ID" value="UER00041"/>
</dbReference>
<comment type="function">
    <text evidence="8">Catalyzes the transfer of the phosphoribosyl group of 5-phosphorylribose-1-pyrophosphate (PRPP) to anthranilate to yield N-(5'-phosphoribosyl)-anthranilate (PRA).</text>
</comment>
<dbReference type="PANTHER" id="PTHR43285:SF2">
    <property type="entry name" value="ANTHRANILATE PHOSPHORIBOSYLTRANSFERASE"/>
    <property type="match status" value="1"/>
</dbReference>
<protein>
    <recommendedName>
        <fullName evidence="2 8">Anthranilate phosphoribosyltransferase</fullName>
        <ecNumber evidence="2 8">2.4.2.18</ecNumber>
    </recommendedName>
</protein>
<keyword evidence="3 8" id="KW-0028">Amino-acid biosynthesis</keyword>
<feature type="binding site" evidence="8">
    <location>
        <position position="107"/>
    </location>
    <ligand>
        <name>anthranilate</name>
        <dbReference type="ChEBI" id="CHEBI:16567"/>
        <label>1</label>
    </ligand>
</feature>
<comment type="caution">
    <text evidence="11">The sequence shown here is derived from an EMBL/GenBank/DDBJ whole genome shotgun (WGS) entry which is preliminary data.</text>
</comment>
<feature type="binding site" evidence="8">
    <location>
        <position position="76"/>
    </location>
    <ligand>
        <name>5-phospho-alpha-D-ribose 1-diphosphate</name>
        <dbReference type="ChEBI" id="CHEBI:58017"/>
    </ligand>
</feature>
<keyword evidence="4 8" id="KW-0328">Glycosyltransferase</keyword>
<keyword evidence="7 8" id="KW-0057">Aromatic amino acid biosynthesis</keyword>
<comment type="caution">
    <text evidence="8">Lacks conserved residue(s) required for the propagation of feature annotation.</text>
</comment>
<comment type="similarity">
    <text evidence="8">Belongs to the anthranilate phosphoribosyltransferase family.</text>
</comment>
<reference evidence="11" key="1">
    <citation type="journal article" date="2014" name="Int. J. Syst. Evol. Microbiol.">
        <title>Complete genome sequence of Corynebacterium casei LMG S-19264T (=DSM 44701T), isolated from a smear-ripened cheese.</title>
        <authorList>
            <consortium name="US DOE Joint Genome Institute (JGI-PGF)"/>
            <person name="Walter F."/>
            <person name="Albersmeier A."/>
            <person name="Kalinowski J."/>
            <person name="Ruckert C."/>
        </authorList>
    </citation>
    <scope>NUCLEOTIDE SEQUENCE</scope>
    <source>
        <strain evidence="11">JCM 10088</strain>
    </source>
</reference>
<sequence>MKLLEKIADGRPLNQDEAFEAAMEMLVNPGEAETAALLMGMRVRGEKSEEIAGFSKALRHMCVKVPLDVDAIDTAGTGGDGMGTVNVSTASALLAAYMGVKVLKHGNRSVSSSSGSADFLEGLGFKISLSPGAVADMVNKINFGFAFAQLFHPAMKAVAPIRKKLGVRTIFNLVGPLSNPGMVRRQVMGVASPGLLDEIAGAAVLLGYDRLLLVHGEPGMDEASVVGRTTIVEVRGGSVERYEISPSDAGLPTRRLEELLAAGPSDSVRKVMDGLTNRNEAVRDFIALNTALALIVGGRARDVRDGVEQAIQAIEGGGVVDFIARAAEASRNAA</sequence>
<dbReference type="Proteomes" id="UP000610960">
    <property type="component" value="Unassembled WGS sequence"/>
</dbReference>
<evidence type="ECO:0000256" key="3">
    <source>
        <dbReference type="ARBA" id="ARBA00022605"/>
    </source>
</evidence>
<dbReference type="Gene3D" id="1.20.970.10">
    <property type="entry name" value="Transferase, Pyrimidine Nucleoside Phosphorylase, Chain C"/>
    <property type="match status" value="1"/>
</dbReference>
<dbReference type="FunFam" id="3.40.1030.10:FF:000002">
    <property type="entry name" value="Anthranilate phosphoribosyltransferase"/>
    <property type="match status" value="1"/>
</dbReference>
<feature type="binding site" evidence="8">
    <location>
        <begin position="86"/>
        <end position="89"/>
    </location>
    <ligand>
        <name>5-phospho-alpha-D-ribose 1-diphosphate</name>
        <dbReference type="ChEBI" id="CHEBI:58017"/>
    </ligand>
</feature>
<evidence type="ECO:0000256" key="5">
    <source>
        <dbReference type="ARBA" id="ARBA00022679"/>
    </source>
</evidence>
<evidence type="ECO:0000256" key="8">
    <source>
        <dbReference type="HAMAP-Rule" id="MF_00211"/>
    </source>
</evidence>
<keyword evidence="8" id="KW-0460">Magnesium</keyword>
<dbReference type="OrthoDB" id="8214at2157"/>
<evidence type="ECO:0000256" key="7">
    <source>
        <dbReference type="ARBA" id="ARBA00023141"/>
    </source>
</evidence>
<dbReference type="NCBIfam" id="TIGR01245">
    <property type="entry name" value="trpD"/>
    <property type="match status" value="1"/>
</dbReference>
<evidence type="ECO:0000256" key="6">
    <source>
        <dbReference type="ARBA" id="ARBA00022822"/>
    </source>
</evidence>
<dbReference type="SUPFAM" id="SSF47648">
    <property type="entry name" value="Nucleoside phosphorylase/phosphoribosyltransferase N-terminal domain"/>
    <property type="match status" value="1"/>
</dbReference>
<feature type="binding site" evidence="8">
    <location>
        <begin position="79"/>
        <end position="80"/>
    </location>
    <ligand>
        <name>5-phospho-alpha-D-ribose 1-diphosphate</name>
        <dbReference type="ChEBI" id="CHEBI:58017"/>
    </ligand>
</feature>